<dbReference type="EMBL" id="AYCK01000170">
    <property type="status" value="NOT_ANNOTATED_CDS"/>
    <property type="molecule type" value="Genomic_DNA"/>
</dbReference>
<dbReference type="InterPro" id="IPR022398">
    <property type="entry name" value="Peptidase_S8_His-AS"/>
</dbReference>
<evidence type="ECO:0000256" key="1">
    <source>
        <dbReference type="ARBA" id="ARBA00022670"/>
    </source>
</evidence>
<dbReference type="Ensembl" id="ENSPFOT00000026694.1">
    <property type="protein sequence ID" value="ENSPFOP00000023625.1"/>
    <property type="gene ID" value="ENSPFOG00000023477.1"/>
</dbReference>
<dbReference type="GeneTree" id="ENSGT00940000166515"/>
<dbReference type="eggNOG" id="KOG3525">
    <property type="taxonomic scope" value="Eukaryota"/>
</dbReference>
<evidence type="ECO:0000256" key="4">
    <source>
        <dbReference type="ARBA" id="ARBA00023157"/>
    </source>
</evidence>
<evidence type="ECO:0000313" key="7">
    <source>
        <dbReference type="Ensembl" id="ENSPFOP00000023625.1"/>
    </source>
</evidence>
<dbReference type="InterPro" id="IPR036852">
    <property type="entry name" value="Peptidase_S8/S53_dom_sf"/>
</dbReference>
<dbReference type="Gene3D" id="3.40.50.200">
    <property type="entry name" value="Peptidase S8/S53 domain"/>
    <property type="match status" value="1"/>
</dbReference>
<dbReference type="PROSITE" id="PS51892">
    <property type="entry name" value="SUBTILASE"/>
    <property type="match status" value="1"/>
</dbReference>
<reference evidence="7" key="2">
    <citation type="submission" date="2025-08" db="UniProtKB">
        <authorList>
            <consortium name="Ensembl"/>
        </authorList>
    </citation>
    <scope>IDENTIFICATION</scope>
</reference>
<dbReference type="AlphaFoldDB" id="A0A096LWT4"/>
<evidence type="ECO:0000256" key="2">
    <source>
        <dbReference type="ARBA" id="ARBA00022801"/>
    </source>
</evidence>
<dbReference type="InterPro" id="IPR000209">
    <property type="entry name" value="Peptidase_S8/S53_dom"/>
</dbReference>
<dbReference type="SUPFAM" id="SSF52743">
    <property type="entry name" value="Subtilisin-like"/>
    <property type="match status" value="1"/>
</dbReference>
<keyword evidence="1" id="KW-0645">Protease</keyword>
<evidence type="ECO:0000259" key="6">
    <source>
        <dbReference type="Pfam" id="PF00082"/>
    </source>
</evidence>
<keyword evidence="8" id="KW-1185">Reference proteome</keyword>
<reference evidence="7" key="3">
    <citation type="submission" date="2025-09" db="UniProtKB">
        <authorList>
            <consortium name="Ensembl"/>
        </authorList>
    </citation>
    <scope>IDENTIFICATION</scope>
</reference>
<comment type="similarity">
    <text evidence="5">Belongs to the peptidase S8 family.</text>
</comment>
<protein>
    <recommendedName>
        <fullName evidence="6">Peptidase S8/S53 domain-containing protein</fullName>
    </recommendedName>
</protein>
<dbReference type="PROSITE" id="PS00137">
    <property type="entry name" value="SUBTILASE_HIS"/>
    <property type="match status" value="1"/>
</dbReference>
<proteinExistence type="inferred from homology"/>
<evidence type="ECO:0000256" key="3">
    <source>
        <dbReference type="ARBA" id="ARBA00022825"/>
    </source>
</evidence>
<dbReference type="STRING" id="48698.ENSPFOP00000023625"/>
<dbReference type="OMA" id="ISHNVIC"/>
<dbReference type="GO" id="GO:0016485">
    <property type="term" value="P:protein processing"/>
    <property type="evidence" value="ECO:0007669"/>
    <property type="project" value="TreeGrafter"/>
</dbReference>
<feature type="domain" description="Peptidase S8/S53" evidence="6">
    <location>
        <begin position="1"/>
        <end position="120"/>
    </location>
</feature>
<keyword evidence="4" id="KW-1015">Disulfide bond</keyword>
<evidence type="ECO:0000313" key="8">
    <source>
        <dbReference type="Proteomes" id="UP000028760"/>
    </source>
</evidence>
<keyword evidence="2" id="KW-0378">Hydrolase</keyword>
<name>A0A096LWT4_POEFO</name>
<dbReference type="GO" id="GO:0005802">
    <property type="term" value="C:trans-Golgi network"/>
    <property type="evidence" value="ECO:0007669"/>
    <property type="project" value="TreeGrafter"/>
</dbReference>
<dbReference type="Pfam" id="PF00082">
    <property type="entry name" value="Peptidase_S8"/>
    <property type="match status" value="1"/>
</dbReference>
<organism evidence="7 8">
    <name type="scientific">Poecilia formosa</name>
    <name type="common">Amazon molly</name>
    <name type="synonym">Limia formosa</name>
    <dbReference type="NCBI Taxonomy" id="48698"/>
    <lineage>
        <taxon>Eukaryota</taxon>
        <taxon>Metazoa</taxon>
        <taxon>Chordata</taxon>
        <taxon>Craniata</taxon>
        <taxon>Vertebrata</taxon>
        <taxon>Euteleostomi</taxon>
        <taxon>Actinopterygii</taxon>
        <taxon>Neopterygii</taxon>
        <taxon>Teleostei</taxon>
        <taxon>Neoteleostei</taxon>
        <taxon>Acanthomorphata</taxon>
        <taxon>Ovalentaria</taxon>
        <taxon>Atherinomorphae</taxon>
        <taxon>Cyprinodontiformes</taxon>
        <taxon>Poeciliidae</taxon>
        <taxon>Poeciliinae</taxon>
        <taxon>Poecilia</taxon>
    </lineage>
</organism>
<dbReference type="Proteomes" id="UP000028760">
    <property type="component" value="Unassembled WGS sequence"/>
</dbReference>
<accession>A0A096LWT4</accession>
<dbReference type="GO" id="GO:0000139">
    <property type="term" value="C:Golgi membrane"/>
    <property type="evidence" value="ECO:0007669"/>
    <property type="project" value="TreeGrafter"/>
</dbReference>
<keyword evidence="3" id="KW-0720">Serine protease</keyword>
<dbReference type="PANTHER" id="PTHR42884">
    <property type="entry name" value="PROPROTEIN CONVERTASE SUBTILISIN/KEXIN-RELATED"/>
    <property type="match status" value="1"/>
</dbReference>
<comment type="caution">
    <text evidence="5">Lacks conserved residue(s) required for the propagation of feature annotation.</text>
</comment>
<dbReference type="GO" id="GO:0004252">
    <property type="term" value="F:serine-type endopeptidase activity"/>
    <property type="evidence" value="ECO:0007669"/>
    <property type="project" value="InterPro"/>
</dbReference>
<evidence type="ECO:0000256" key="5">
    <source>
        <dbReference type="PROSITE-ProRule" id="PRU01240"/>
    </source>
</evidence>
<dbReference type="PANTHER" id="PTHR42884:SF23">
    <property type="entry name" value="FURIN-LIKE PROTEASE 2"/>
    <property type="match status" value="1"/>
</dbReference>
<reference evidence="8" key="1">
    <citation type="submission" date="2013-10" db="EMBL/GenBank/DDBJ databases">
        <authorList>
            <person name="Schartl M."/>
            <person name="Warren W."/>
        </authorList>
    </citation>
    <scope>NUCLEOTIDE SEQUENCE [LARGE SCALE GENOMIC DNA]</scope>
    <source>
        <strain evidence="8">female</strain>
    </source>
</reference>
<sequence>GVDHTNKDLRKNFEALASFDLRASHGLSHDPMPVRDEENSHGTHCAGEVAMEANNSYCGVGIAFNARIGGIRLLDGVVTDAMEASALTYNMHFIDIYVCSWGPQDNGEEMDGPHRLTERALRLGTQKARLL</sequence>